<organism evidence="3 4">
    <name type="scientific">Mycobacterium yunnanensis</name>
    <dbReference type="NCBI Taxonomy" id="368477"/>
    <lineage>
        <taxon>Bacteria</taxon>
        <taxon>Bacillati</taxon>
        <taxon>Actinomycetota</taxon>
        <taxon>Actinomycetes</taxon>
        <taxon>Mycobacteriales</taxon>
        <taxon>Mycobacteriaceae</taxon>
        <taxon>Mycobacterium</taxon>
    </lineage>
</organism>
<dbReference type="PROSITE" id="PS51257">
    <property type="entry name" value="PROKAR_LIPOPROTEIN"/>
    <property type="match status" value="1"/>
</dbReference>
<keyword evidence="4" id="KW-1185">Reference proteome</keyword>
<feature type="region of interest" description="Disordered" evidence="1">
    <location>
        <begin position="281"/>
        <end position="303"/>
    </location>
</feature>
<reference evidence="3" key="1">
    <citation type="submission" date="2020-07" db="EMBL/GenBank/DDBJ databases">
        <authorList>
            <person name="Pettersson B.M.F."/>
            <person name="Behra P.R.K."/>
            <person name="Ramesh M."/>
            <person name="Das S."/>
            <person name="Dasgupta S."/>
            <person name="Kirsebom L.A."/>
        </authorList>
    </citation>
    <scope>NUCLEOTIDE SEQUENCE</scope>
    <source>
        <strain evidence="3">DSM 44838</strain>
    </source>
</reference>
<name>A0A9X2YZU1_9MYCO</name>
<reference evidence="3" key="2">
    <citation type="journal article" date="2022" name="BMC Genomics">
        <title>Comparative genome analysis of mycobacteria focusing on tRNA and non-coding RNA.</title>
        <authorList>
            <person name="Behra P.R.K."/>
            <person name="Pettersson B.M.F."/>
            <person name="Ramesh M."/>
            <person name="Das S."/>
            <person name="Dasgupta S."/>
            <person name="Kirsebom L.A."/>
        </authorList>
    </citation>
    <scope>NUCLEOTIDE SEQUENCE</scope>
    <source>
        <strain evidence="3">DSM 44838</strain>
    </source>
</reference>
<comment type="caution">
    <text evidence="3">The sequence shown here is derived from an EMBL/GenBank/DDBJ whole genome shotgun (WGS) entry which is preliminary data.</text>
</comment>
<dbReference type="RefSeq" id="WP_263994576.1">
    <property type="nucleotide sequence ID" value="NZ_JACKVK010000003.1"/>
</dbReference>
<gene>
    <name evidence="3" type="ORF">H7K45_04490</name>
</gene>
<dbReference type="AlphaFoldDB" id="A0A9X2YZU1"/>
<feature type="region of interest" description="Disordered" evidence="1">
    <location>
        <begin position="202"/>
        <end position="222"/>
    </location>
</feature>
<sequence>MSKFSVWILFAVTISVVVSACHSTPAPPPPTSGPAPQPADWPENLTDFRFRWSADPGFALDTGWAVPLRAYVESLRVIFYTRDPDAGYPGLERVTPESPAKFSSEWKKLALPQRDLRGTGGRVDVENPRNRFAGNEELYVLKAEPIASGFRAFVCDSTFGVYKGTNGSQFSPWGLESVTQGFDPDFTNMAVWRIEFSDQDPRAAVPAPLSPQTAQRGPEPAPRGDVFGPWFVIGAAEVGAWYDVDAPSPPVIEEARAAETAMRDQCLAKYPLTTEQRKKISTTPIATLPEVKPAAPGWPSAPK</sequence>
<evidence type="ECO:0000313" key="3">
    <source>
        <dbReference type="EMBL" id="MCV7419792.1"/>
    </source>
</evidence>
<feature type="chain" id="PRO_5040806655" evidence="2">
    <location>
        <begin position="21"/>
        <end position="303"/>
    </location>
</feature>
<proteinExistence type="predicted"/>
<dbReference type="EMBL" id="JACKVK010000003">
    <property type="protein sequence ID" value="MCV7419792.1"/>
    <property type="molecule type" value="Genomic_DNA"/>
</dbReference>
<accession>A0A9X2YZU1</accession>
<feature type="signal peptide" evidence="2">
    <location>
        <begin position="1"/>
        <end position="20"/>
    </location>
</feature>
<evidence type="ECO:0000313" key="4">
    <source>
        <dbReference type="Proteomes" id="UP001141629"/>
    </source>
</evidence>
<protein>
    <submittedName>
        <fullName evidence="3">Uncharacterized protein</fullName>
    </submittedName>
</protein>
<keyword evidence="2" id="KW-0732">Signal</keyword>
<evidence type="ECO:0000256" key="1">
    <source>
        <dbReference type="SAM" id="MobiDB-lite"/>
    </source>
</evidence>
<evidence type="ECO:0000256" key="2">
    <source>
        <dbReference type="SAM" id="SignalP"/>
    </source>
</evidence>
<dbReference type="Proteomes" id="UP001141629">
    <property type="component" value="Unassembled WGS sequence"/>
</dbReference>